<dbReference type="Gene3D" id="2.70.98.10">
    <property type="match status" value="1"/>
</dbReference>
<organism evidence="12 13">
    <name type="scientific">Marvinbryantia formatexigens DSM 14469</name>
    <dbReference type="NCBI Taxonomy" id="478749"/>
    <lineage>
        <taxon>Bacteria</taxon>
        <taxon>Bacillati</taxon>
        <taxon>Bacillota</taxon>
        <taxon>Clostridia</taxon>
        <taxon>Lachnospirales</taxon>
        <taxon>Lachnospiraceae</taxon>
        <taxon>Marvinbryantia</taxon>
    </lineage>
</organism>
<dbReference type="STRING" id="168384.SAMN05660368_00842"/>
<reference evidence="12" key="1">
    <citation type="submission" date="2009-07" db="EMBL/GenBank/DDBJ databases">
        <authorList>
            <person name="Weinstock G."/>
            <person name="Sodergren E."/>
            <person name="Clifton S."/>
            <person name="Fulton L."/>
            <person name="Fulton B."/>
            <person name="Courtney L."/>
            <person name="Fronick C."/>
            <person name="Harrison M."/>
            <person name="Strong C."/>
            <person name="Farmer C."/>
            <person name="Delahaunty K."/>
            <person name="Markovic C."/>
            <person name="Hall O."/>
            <person name="Minx P."/>
            <person name="Tomlinson C."/>
            <person name="Mitreva M."/>
            <person name="Nelson J."/>
            <person name="Hou S."/>
            <person name="Wollam A."/>
            <person name="Pepin K.H."/>
            <person name="Johnson M."/>
            <person name="Bhonagiri V."/>
            <person name="Nash W.E."/>
            <person name="Warren W."/>
            <person name="Chinwalla A."/>
            <person name="Mardis E.R."/>
            <person name="Wilson R.K."/>
        </authorList>
    </citation>
    <scope>NUCLEOTIDE SEQUENCE [LARGE SCALE GENOMIC DNA]</scope>
    <source>
        <strain evidence="12">DSM 14469</strain>
    </source>
</reference>
<dbReference type="GO" id="GO:0033499">
    <property type="term" value="P:galactose catabolic process via UDP-galactose, Leloir pathway"/>
    <property type="evidence" value="ECO:0007669"/>
    <property type="project" value="TreeGrafter"/>
</dbReference>
<dbReference type="InterPro" id="IPR018052">
    <property type="entry name" value="Ald1_epimerase_CS"/>
</dbReference>
<name>C6LJ62_9FIRM</name>
<evidence type="ECO:0000256" key="6">
    <source>
        <dbReference type="ARBA" id="ARBA00023235"/>
    </source>
</evidence>
<keyword evidence="7 8" id="KW-0119">Carbohydrate metabolism</keyword>
<evidence type="ECO:0000256" key="9">
    <source>
        <dbReference type="PIRSR" id="PIRSR005096-1"/>
    </source>
</evidence>
<dbReference type="PANTHER" id="PTHR10091">
    <property type="entry name" value="ALDOSE-1-EPIMERASE"/>
    <property type="match status" value="1"/>
</dbReference>
<dbReference type="CDD" id="cd09019">
    <property type="entry name" value="galactose_mutarotase_like"/>
    <property type="match status" value="1"/>
</dbReference>
<proteinExistence type="inferred from homology"/>
<dbReference type="Proteomes" id="UP000005561">
    <property type="component" value="Unassembled WGS sequence"/>
</dbReference>
<dbReference type="OrthoDB" id="9779408at2"/>
<comment type="similarity">
    <text evidence="3 8">Belongs to the aldose epimerase family.</text>
</comment>
<evidence type="ECO:0000256" key="8">
    <source>
        <dbReference type="PIRNR" id="PIRNR005096"/>
    </source>
</evidence>
<dbReference type="GO" id="GO:0006006">
    <property type="term" value="P:glucose metabolic process"/>
    <property type="evidence" value="ECO:0007669"/>
    <property type="project" value="TreeGrafter"/>
</dbReference>
<dbReference type="InterPro" id="IPR047215">
    <property type="entry name" value="Galactose_mutarotase-like"/>
</dbReference>
<evidence type="ECO:0000256" key="1">
    <source>
        <dbReference type="ARBA" id="ARBA00001614"/>
    </source>
</evidence>
<evidence type="ECO:0000313" key="13">
    <source>
        <dbReference type="Proteomes" id="UP000005561"/>
    </source>
</evidence>
<dbReference type="InterPro" id="IPR011013">
    <property type="entry name" value="Gal_mutarotase_sf_dom"/>
</dbReference>
<dbReference type="PIRSF" id="PIRSF005096">
    <property type="entry name" value="GALM"/>
    <property type="match status" value="1"/>
</dbReference>
<dbReference type="Pfam" id="PF01263">
    <property type="entry name" value="Aldose_epim"/>
    <property type="match status" value="1"/>
</dbReference>
<feature type="active site" description="Proton donor" evidence="9">
    <location>
        <position position="178"/>
    </location>
</feature>
<comment type="pathway">
    <text evidence="2 8">Carbohydrate metabolism; hexose metabolism.</text>
</comment>
<evidence type="ECO:0000256" key="2">
    <source>
        <dbReference type="ARBA" id="ARBA00005028"/>
    </source>
</evidence>
<dbReference type="InterPro" id="IPR014718">
    <property type="entry name" value="GH-type_carb-bd"/>
</dbReference>
<dbReference type="PROSITE" id="PS00545">
    <property type="entry name" value="ALDOSE_1_EPIMERASE"/>
    <property type="match status" value="1"/>
</dbReference>
<evidence type="ECO:0000256" key="10">
    <source>
        <dbReference type="PIRSR" id="PIRSR005096-2"/>
    </source>
</evidence>
<dbReference type="EC" id="5.1.3.3" evidence="4 8"/>
<dbReference type="InterPro" id="IPR015443">
    <property type="entry name" value="Aldose_1-epimerase"/>
</dbReference>
<gene>
    <name evidence="12" type="ORF">BRYFOR_08696</name>
</gene>
<dbReference type="eggNOG" id="COG2017">
    <property type="taxonomic scope" value="Bacteria"/>
</dbReference>
<dbReference type="InterPro" id="IPR008183">
    <property type="entry name" value="Aldose_1/G6P_1-epimerase"/>
</dbReference>
<dbReference type="RefSeq" id="WP_006863461.1">
    <property type="nucleotide sequence ID" value="NZ_ACCL02000019.1"/>
</dbReference>
<dbReference type="GO" id="GO:0004034">
    <property type="term" value="F:aldose 1-epimerase activity"/>
    <property type="evidence" value="ECO:0007669"/>
    <property type="project" value="UniProtKB-EC"/>
</dbReference>
<evidence type="ECO:0000256" key="7">
    <source>
        <dbReference type="ARBA" id="ARBA00023277"/>
    </source>
</evidence>
<comment type="catalytic activity">
    <reaction evidence="1 8">
        <text>alpha-D-glucose = beta-D-glucose</text>
        <dbReference type="Rhea" id="RHEA:10264"/>
        <dbReference type="ChEBI" id="CHEBI:15903"/>
        <dbReference type="ChEBI" id="CHEBI:17925"/>
        <dbReference type="EC" id="5.1.3.3"/>
    </reaction>
</comment>
<comment type="caution">
    <text evidence="12">The sequence shown here is derived from an EMBL/GenBank/DDBJ whole genome shotgun (WGS) entry which is preliminary data.</text>
</comment>
<dbReference type="AlphaFoldDB" id="C6LJ62"/>
<dbReference type="PANTHER" id="PTHR10091:SF0">
    <property type="entry name" value="GALACTOSE MUTAROTASE"/>
    <property type="match status" value="1"/>
</dbReference>
<evidence type="ECO:0000256" key="11">
    <source>
        <dbReference type="PIRSR" id="PIRSR005096-3"/>
    </source>
</evidence>
<evidence type="ECO:0000256" key="4">
    <source>
        <dbReference type="ARBA" id="ARBA00013185"/>
    </source>
</evidence>
<sequence length="347" mass="38090">MGIKISRFGKLSDGREAKLITLANKNGMTIEVTDYGATLVSVVTADKNGKYADVVLGYADVTDYAKNGGYFGATIGRCGNRIGGAAFTINGKEYQIDKNENGNSLHSGFKGYDKIIWDTQVDEENLTVTFSHHSPDMEQGFPGNFDVTVAYTLTEDNAVKITYDGKTDRDTIANMTNHSYFNLEGHDSGSILDHILWIDADGITAVDAESIPTGEILPVEGTPFDFRTEKPVGRDIEQDNEQLRMGGGYDHNFALNTDGSLKKIAQVKAPVSGRVMEVFTDCVGVQLYTGNFIEKTQIGKDGKAYDKRCGLCLETQFYPDAVNHENFASPVLKAGETYHTETIYRFS</sequence>
<dbReference type="UniPathway" id="UPA00242"/>
<protein>
    <recommendedName>
        <fullName evidence="5 8">Aldose 1-epimerase</fullName>
        <ecNumber evidence="4 8">5.1.3.3</ecNumber>
    </recommendedName>
</protein>
<dbReference type="NCBIfam" id="NF008277">
    <property type="entry name" value="PRK11055.1"/>
    <property type="match status" value="1"/>
</dbReference>
<accession>C6LJ62</accession>
<feature type="binding site" evidence="11">
    <location>
        <begin position="178"/>
        <end position="180"/>
    </location>
    <ligand>
        <name>beta-D-galactose</name>
        <dbReference type="ChEBI" id="CHEBI:27667"/>
    </ligand>
</feature>
<evidence type="ECO:0000313" key="12">
    <source>
        <dbReference type="EMBL" id="EET59382.1"/>
    </source>
</evidence>
<feature type="active site" description="Proton acceptor" evidence="9">
    <location>
        <position position="314"/>
    </location>
</feature>
<evidence type="ECO:0000256" key="5">
    <source>
        <dbReference type="ARBA" id="ARBA00014165"/>
    </source>
</evidence>
<dbReference type="GO" id="GO:0030246">
    <property type="term" value="F:carbohydrate binding"/>
    <property type="evidence" value="ECO:0007669"/>
    <property type="project" value="InterPro"/>
</dbReference>
<keyword evidence="13" id="KW-1185">Reference proteome</keyword>
<evidence type="ECO:0000256" key="3">
    <source>
        <dbReference type="ARBA" id="ARBA00006206"/>
    </source>
</evidence>
<dbReference type="SUPFAM" id="SSF74650">
    <property type="entry name" value="Galactose mutarotase-like"/>
    <property type="match status" value="1"/>
</dbReference>
<feature type="binding site" evidence="10">
    <location>
        <position position="250"/>
    </location>
    <ligand>
        <name>beta-D-galactose</name>
        <dbReference type="ChEBI" id="CHEBI:27667"/>
    </ligand>
</feature>
<dbReference type="EMBL" id="ACCL02000019">
    <property type="protein sequence ID" value="EET59382.1"/>
    <property type="molecule type" value="Genomic_DNA"/>
</dbReference>
<feature type="binding site" evidence="11">
    <location>
        <begin position="80"/>
        <end position="81"/>
    </location>
    <ligand>
        <name>beta-D-galactose</name>
        <dbReference type="ChEBI" id="CHEBI:27667"/>
    </ligand>
</feature>
<keyword evidence="6 8" id="KW-0413">Isomerase</keyword>